<sequence length="189" mass="21197">MSDTQQQNYAFVLMGVSGSGKSAVANGVAQELHAAFLDGDFLHPKANILKMASGHALNDDDRQPWLVALNQAIFAMQRTNSISLVVCSALKKKYRDILREDNKNLFFIYLKGDSEVIEERLKARKGHFFKPEMLKTQFAALEEPNAAETDVHIVDIRQTLEDVIGNTCLTIKQIVAGEKSWARLRRLAH</sequence>
<evidence type="ECO:0000256" key="3">
    <source>
        <dbReference type="ARBA" id="ARBA00012054"/>
    </source>
</evidence>
<dbReference type="PANTHER" id="PTHR43442:SF1">
    <property type="entry name" value="THERMORESISTANT GLUCONOKINASE"/>
    <property type="match status" value="1"/>
</dbReference>
<dbReference type="NCBIfam" id="NF008583">
    <property type="entry name" value="PRK11545.1"/>
    <property type="match status" value="1"/>
</dbReference>
<comment type="catalytic activity">
    <reaction evidence="8 9">
        <text>D-gluconate + ATP = 6-phospho-D-gluconate + ADP + H(+)</text>
        <dbReference type="Rhea" id="RHEA:19433"/>
        <dbReference type="ChEBI" id="CHEBI:15378"/>
        <dbReference type="ChEBI" id="CHEBI:18391"/>
        <dbReference type="ChEBI" id="CHEBI:30616"/>
        <dbReference type="ChEBI" id="CHEBI:58759"/>
        <dbReference type="ChEBI" id="CHEBI:456216"/>
        <dbReference type="EC" id="2.7.1.12"/>
    </reaction>
</comment>
<evidence type="ECO:0000256" key="7">
    <source>
        <dbReference type="ARBA" id="ARBA00022840"/>
    </source>
</evidence>
<keyword evidence="6 9" id="KW-0418">Kinase</keyword>
<dbReference type="EMBL" id="JAUQTG010000010">
    <property type="protein sequence ID" value="MDO7857830.1"/>
    <property type="molecule type" value="Genomic_DNA"/>
</dbReference>
<dbReference type="EC" id="2.7.1.12" evidence="3 9"/>
<dbReference type="InterPro" id="IPR031322">
    <property type="entry name" value="Shikimate/glucono_kinase"/>
</dbReference>
<keyword evidence="11" id="KW-1185">Reference proteome</keyword>
<gene>
    <name evidence="10" type="primary">gntK</name>
    <name evidence="10" type="ORF">Q5E86_16045</name>
</gene>
<accession>A0ABT9AT52</accession>
<evidence type="ECO:0000256" key="5">
    <source>
        <dbReference type="ARBA" id="ARBA00022741"/>
    </source>
</evidence>
<dbReference type="GO" id="GO:0046316">
    <property type="term" value="F:gluconokinase activity"/>
    <property type="evidence" value="ECO:0007669"/>
    <property type="project" value="UniProtKB-EC"/>
</dbReference>
<evidence type="ECO:0000256" key="8">
    <source>
        <dbReference type="ARBA" id="ARBA00048090"/>
    </source>
</evidence>
<evidence type="ECO:0000256" key="9">
    <source>
        <dbReference type="RuleBase" id="RU363066"/>
    </source>
</evidence>
<dbReference type="CDD" id="cd02021">
    <property type="entry name" value="GntK"/>
    <property type="match status" value="1"/>
</dbReference>
<organism evidence="10 11">
    <name type="scientific">Providencia huashanensis</name>
    <dbReference type="NCBI Taxonomy" id="3037798"/>
    <lineage>
        <taxon>Bacteria</taxon>
        <taxon>Pseudomonadati</taxon>
        <taxon>Pseudomonadota</taxon>
        <taxon>Gammaproteobacteria</taxon>
        <taxon>Enterobacterales</taxon>
        <taxon>Morganellaceae</taxon>
        <taxon>Providencia</taxon>
    </lineage>
</organism>
<evidence type="ECO:0000256" key="1">
    <source>
        <dbReference type="ARBA" id="ARBA00004761"/>
    </source>
</evidence>
<keyword evidence="5 9" id="KW-0547">Nucleotide-binding</keyword>
<comment type="similarity">
    <text evidence="2 9">Belongs to the gluconokinase GntK/GntV family.</text>
</comment>
<dbReference type="Gene3D" id="3.40.50.300">
    <property type="entry name" value="P-loop containing nucleotide triphosphate hydrolases"/>
    <property type="match status" value="1"/>
</dbReference>
<dbReference type="InterPro" id="IPR006001">
    <property type="entry name" value="Therm_gnt_kin"/>
</dbReference>
<proteinExistence type="inferred from homology"/>
<evidence type="ECO:0000256" key="6">
    <source>
        <dbReference type="ARBA" id="ARBA00022777"/>
    </source>
</evidence>
<dbReference type="PANTHER" id="PTHR43442">
    <property type="entry name" value="GLUCONOKINASE-RELATED"/>
    <property type="match status" value="1"/>
</dbReference>
<reference evidence="10" key="1">
    <citation type="submission" date="2023-07" db="EMBL/GenBank/DDBJ databases">
        <authorList>
            <person name="Yang W."/>
            <person name="Chen J."/>
            <person name="Ji P."/>
            <person name="Hu F."/>
        </authorList>
    </citation>
    <scope>NUCLEOTIDE SEQUENCE</scope>
    <source>
        <strain evidence="10">CRE-138-0111</strain>
    </source>
</reference>
<protein>
    <recommendedName>
        <fullName evidence="3 9">Gluconokinase</fullName>
        <ecNumber evidence="3 9">2.7.1.12</ecNumber>
    </recommendedName>
</protein>
<dbReference type="Proteomes" id="UP001176478">
    <property type="component" value="Unassembled WGS sequence"/>
</dbReference>
<keyword evidence="4 9" id="KW-0808">Transferase</keyword>
<evidence type="ECO:0000313" key="10">
    <source>
        <dbReference type="EMBL" id="MDO7857830.1"/>
    </source>
</evidence>
<keyword evidence="7 9" id="KW-0067">ATP-binding</keyword>
<evidence type="ECO:0000256" key="2">
    <source>
        <dbReference type="ARBA" id="ARBA00008420"/>
    </source>
</evidence>
<dbReference type="NCBIfam" id="TIGR01313">
    <property type="entry name" value="therm_gnt_kin"/>
    <property type="match status" value="1"/>
</dbReference>
<dbReference type="InterPro" id="IPR027417">
    <property type="entry name" value="P-loop_NTPase"/>
</dbReference>
<evidence type="ECO:0000313" key="11">
    <source>
        <dbReference type="Proteomes" id="UP001176478"/>
    </source>
</evidence>
<evidence type="ECO:0000256" key="4">
    <source>
        <dbReference type="ARBA" id="ARBA00022679"/>
    </source>
</evidence>
<comment type="caution">
    <text evidence="10">The sequence shown here is derived from an EMBL/GenBank/DDBJ whole genome shotgun (WGS) entry which is preliminary data.</text>
</comment>
<dbReference type="SUPFAM" id="SSF52540">
    <property type="entry name" value="P-loop containing nucleoside triphosphate hydrolases"/>
    <property type="match status" value="1"/>
</dbReference>
<dbReference type="Pfam" id="PF01202">
    <property type="entry name" value="SKI"/>
    <property type="match status" value="1"/>
</dbReference>
<name>A0ABT9AT52_9GAMM</name>
<reference evidence="10" key="2">
    <citation type="journal article" date="2024" name="Int. J. Antimicrob. Agents">
        <title>Identification of a novel Providencia species showing multi-drug-resistant in three patients with hospital-acquired infection.</title>
        <authorList>
            <person name="Yang W."/>
            <person name="Chen J."/>
            <person name="Yang F."/>
            <person name="Ji P."/>
            <person name="Shen S."/>
            <person name="Yin D."/>
            <person name="Hu F."/>
        </authorList>
    </citation>
    <scope>NUCLEOTIDE SEQUENCE</scope>
    <source>
        <strain evidence="10">CRE-138-0111</strain>
    </source>
</reference>
<comment type="pathway">
    <text evidence="1">Carbohydrate acid metabolism.</text>
</comment>